<feature type="domain" description="HTH lysR-type" evidence="5">
    <location>
        <begin position="1"/>
        <end position="59"/>
    </location>
</feature>
<keyword evidence="2" id="KW-0805">Transcription regulation</keyword>
<evidence type="ECO:0000256" key="1">
    <source>
        <dbReference type="ARBA" id="ARBA00009437"/>
    </source>
</evidence>
<gene>
    <name evidence="6" type="ORF">HC231_18600</name>
</gene>
<sequence length="313" mass="34857">MDYLKSVEAFILAADKGSFTAAAEEMGITPAMVGKYIRELEKRLGCQLIHRTTRRQGLTGTGQRFYAHGLQILSAVNEADTIVHRLNEEVAGDLRISAPVAFGNRVLTPLLTPFLLRYPDVNIELVLTDRRVDLIEERFQIAIRIGNIQDEGLIALPMPPYRMLLAASPDYLAAYGTPQTPDELKQHNCISFTQWQSNHFWLMDGPKGRYEVEIIPRLIVNSGDAVRQAALSGLGVALNSAVILEGDILSGKLVRVLPDYTPPTRPMHLLRLPIRPVPSSVRVFVEYLSQEKLIEQSSVPNAGETIRQAPIRN</sequence>
<evidence type="ECO:0000313" key="6">
    <source>
        <dbReference type="EMBL" id="QTF09704.1"/>
    </source>
</evidence>
<evidence type="ECO:0000256" key="3">
    <source>
        <dbReference type="ARBA" id="ARBA00023125"/>
    </source>
</evidence>
<dbReference type="Pfam" id="PF03466">
    <property type="entry name" value="LysR_substrate"/>
    <property type="match status" value="1"/>
</dbReference>
<dbReference type="Gene3D" id="1.10.10.10">
    <property type="entry name" value="Winged helix-like DNA-binding domain superfamily/Winged helix DNA-binding domain"/>
    <property type="match status" value="1"/>
</dbReference>
<organism evidence="6 7">
    <name type="scientific">Brenneria izadpanahii</name>
    <dbReference type="NCBI Taxonomy" id="2722756"/>
    <lineage>
        <taxon>Bacteria</taxon>
        <taxon>Pseudomonadati</taxon>
        <taxon>Pseudomonadota</taxon>
        <taxon>Gammaproteobacteria</taxon>
        <taxon>Enterobacterales</taxon>
        <taxon>Pectobacteriaceae</taxon>
        <taxon>Brenneria</taxon>
    </lineage>
</organism>
<evidence type="ECO:0000313" key="7">
    <source>
        <dbReference type="Proteomes" id="UP000671960"/>
    </source>
</evidence>
<comment type="similarity">
    <text evidence="1">Belongs to the LysR transcriptional regulatory family.</text>
</comment>
<dbReference type="Proteomes" id="UP000671960">
    <property type="component" value="Chromosome"/>
</dbReference>
<dbReference type="Gene3D" id="3.40.190.290">
    <property type="match status" value="1"/>
</dbReference>
<dbReference type="InterPro" id="IPR036390">
    <property type="entry name" value="WH_DNA-bd_sf"/>
</dbReference>
<dbReference type="PANTHER" id="PTHR30537:SF5">
    <property type="entry name" value="HTH-TYPE TRANSCRIPTIONAL ACTIVATOR TTDR-RELATED"/>
    <property type="match status" value="1"/>
</dbReference>
<name>A0ABX7UV82_9GAMM</name>
<accession>A0ABX7UV82</accession>
<protein>
    <submittedName>
        <fullName evidence="6">LysR family transcriptional regulator</fullName>
    </submittedName>
</protein>
<dbReference type="EMBL" id="CP050854">
    <property type="protein sequence ID" value="QTF09704.1"/>
    <property type="molecule type" value="Genomic_DNA"/>
</dbReference>
<dbReference type="PANTHER" id="PTHR30537">
    <property type="entry name" value="HTH-TYPE TRANSCRIPTIONAL REGULATOR"/>
    <property type="match status" value="1"/>
</dbReference>
<keyword evidence="4" id="KW-0804">Transcription</keyword>
<keyword evidence="3" id="KW-0238">DNA-binding</keyword>
<dbReference type="Pfam" id="PF00126">
    <property type="entry name" value="HTH_1"/>
    <property type="match status" value="1"/>
</dbReference>
<dbReference type="PROSITE" id="PS50931">
    <property type="entry name" value="HTH_LYSR"/>
    <property type="match status" value="1"/>
</dbReference>
<dbReference type="SUPFAM" id="SSF53850">
    <property type="entry name" value="Periplasmic binding protein-like II"/>
    <property type="match status" value="1"/>
</dbReference>
<keyword evidence="7" id="KW-1185">Reference proteome</keyword>
<dbReference type="InterPro" id="IPR036388">
    <property type="entry name" value="WH-like_DNA-bd_sf"/>
</dbReference>
<dbReference type="InterPro" id="IPR000847">
    <property type="entry name" value="LysR_HTH_N"/>
</dbReference>
<dbReference type="InterPro" id="IPR058163">
    <property type="entry name" value="LysR-type_TF_proteobact-type"/>
</dbReference>
<dbReference type="SUPFAM" id="SSF46785">
    <property type="entry name" value="Winged helix' DNA-binding domain"/>
    <property type="match status" value="1"/>
</dbReference>
<dbReference type="RefSeq" id="WP_208228197.1">
    <property type="nucleotide sequence ID" value="NZ_CP050854.1"/>
</dbReference>
<dbReference type="InterPro" id="IPR005119">
    <property type="entry name" value="LysR_subst-bd"/>
</dbReference>
<evidence type="ECO:0000256" key="4">
    <source>
        <dbReference type="ARBA" id="ARBA00023163"/>
    </source>
</evidence>
<evidence type="ECO:0000256" key="2">
    <source>
        <dbReference type="ARBA" id="ARBA00023015"/>
    </source>
</evidence>
<evidence type="ECO:0000259" key="5">
    <source>
        <dbReference type="PROSITE" id="PS50931"/>
    </source>
</evidence>
<proteinExistence type="inferred from homology"/>
<reference evidence="6 7" key="1">
    <citation type="submission" date="2020-03" db="EMBL/GenBank/DDBJ databases">
        <authorList>
            <person name="Bakhshi Ganjeh M."/>
        </authorList>
    </citation>
    <scope>NUCLEOTIDE SEQUENCE [LARGE SCALE GENOMIC DNA]</scope>
    <source>
        <strain evidence="7">Iran 50</strain>
    </source>
</reference>